<evidence type="ECO:0000259" key="10">
    <source>
        <dbReference type="Pfam" id="PF13807"/>
    </source>
</evidence>
<feature type="region of interest" description="Disordered" evidence="7">
    <location>
        <begin position="812"/>
        <end position="833"/>
    </location>
</feature>
<feature type="domain" description="Tyrosine-protein kinase G-rich" evidence="10">
    <location>
        <begin position="522"/>
        <end position="592"/>
    </location>
</feature>
<feature type="compositionally biased region" description="Basic and acidic residues" evidence="7">
    <location>
        <begin position="45"/>
        <end position="62"/>
    </location>
</feature>
<dbReference type="GO" id="GO:0004713">
    <property type="term" value="F:protein tyrosine kinase activity"/>
    <property type="evidence" value="ECO:0007669"/>
    <property type="project" value="TreeGrafter"/>
</dbReference>
<reference evidence="11 12" key="1">
    <citation type="submission" date="2020-02" db="EMBL/GenBank/DDBJ databases">
        <title>Genome sequence of the type strain CGMCC 1.15528 of Mesorhizobium zhangyense.</title>
        <authorList>
            <person name="Gao J."/>
            <person name="Sun J."/>
        </authorList>
    </citation>
    <scope>NUCLEOTIDE SEQUENCE [LARGE SCALE GENOMIC DNA]</scope>
    <source>
        <strain evidence="11 12">CGMCC 1.15528</strain>
    </source>
</reference>
<feature type="compositionally biased region" description="Basic and acidic residues" evidence="7">
    <location>
        <begin position="116"/>
        <end position="135"/>
    </location>
</feature>
<dbReference type="InterPro" id="IPR050445">
    <property type="entry name" value="Bact_polysacc_biosynth/exp"/>
</dbReference>
<comment type="caution">
    <text evidence="11">The sequence shown here is derived from an EMBL/GenBank/DDBJ whole genome shotgun (WGS) entry which is preliminary data.</text>
</comment>
<dbReference type="RefSeq" id="WP_165114839.1">
    <property type="nucleotide sequence ID" value="NZ_JAAKZG010000002.1"/>
</dbReference>
<evidence type="ECO:0000259" key="9">
    <source>
        <dbReference type="Pfam" id="PF02706"/>
    </source>
</evidence>
<evidence type="ECO:0000313" key="12">
    <source>
        <dbReference type="Proteomes" id="UP000481252"/>
    </source>
</evidence>
<feature type="region of interest" description="Disordered" evidence="7">
    <location>
        <begin position="1"/>
        <end position="82"/>
    </location>
</feature>
<feature type="region of interest" description="Disordered" evidence="7">
    <location>
        <begin position="104"/>
        <end position="150"/>
    </location>
</feature>
<dbReference type="AlphaFoldDB" id="A0A7C9R5G8"/>
<feature type="transmembrane region" description="Helical" evidence="8">
    <location>
        <begin position="168"/>
        <end position="186"/>
    </location>
</feature>
<feature type="compositionally biased region" description="Basic and acidic residues" evidence="7">
    <location>
        <begin position="1"/>
        <end position="12"/>
    </location>
</feature>
<evidence type="ECO:0000256" key="8">
    <source>
        <dbReference type="SAM" id="Phobius"/>
    </source>
</evidence>
<organism evidence="11 12">
    <name type="scientific">Mesorhizobium zhangyense</name>
    <dbReference type="NCBI Taxonomy" id="1776730"/>
    <lineage>
        <taxon>Bacteria</taxon>
        <taxon>Pseudomonadati</taxon>
        <taxon>Pseudomonadota</taxon>
        <taxon>Alphaproteobacteria</taxon>
        <taxon>Hyphomicrobiales</taxon>
        <taxon>Phyllobacteriaceae</taxon>
        <taxon>Mesorhizobium</taxon>
    </lineage>
</organism>
<dbReference type="EMBL" id="JAAKZG010000002">
    <property type="protein sequence ID" value="NGN40316.1"/>
    <property type="molecule type" value="Genomic_DNA"/>
</dbReference>
<keyword evidence="6" id="KW-0175">Coiled coil</keyword>
<dbReference type="InterPro" id="IPR003856">
    <property type="entry name" value="LPS_length_determ_N"/>
</dbReference>
<feature type="domain" description="Polysaccharide chain length determinant N-terminal" evidence="9">
    <location>
        <begin position="160"/>
        <end position="245"/>
    </location>
</feature>
<proteinExistence type="predicted"/>
<feature type="region of interest" description="Disordered" evidence="7">
    <location>
        <begin position="603"/>
        <end position="703"/>
    </location>
</feature>
<dbReference type="InterPro" id="IPR032807">
    <property type="entry name" value="GNVR"/>
</dbReference>
<dbReference type="GO" id="GO:0005886">
    <property type="term" value="C:plasma membrane"/>
    <property type="evidence" value="ECO:0007669"/>
    <property type="project" value="UniProtKB-SubCell"/>
</dbReference>
<evidence type="ECO:0000256" key="6">
    <source>
        <dbReference type="SAM" id="Coils"/>
    </source>
</evidence>
<accession>A0A7C9R5G8</accession>
<evidence type="ECO:0000256" key="7">
    <source>
        <dbReference type="SAM" id="MobiDB-lite"/>
    </source>
</evidence>
<evidence type="ECO:0000313" key="11">
    <source>
        <dbReference type="EMBL" id="NGN40316.1"/>
    </source>
</evidence>
<dbReference type="PANTHER" id="PTHR32309:SF13">
    <property type="entry name" value="FERRIC ENTEROBACTIN TRANSPORT PROTEIN FEPE"/>
    <property type="match status" value="1"/>
</dbReference>
<comment type="subcellular location">
    <subcellularLocation>
        <location evidence="1">Cell membrane</location>
        <topology evidence="1">Multi-pass membrane protein</topology>
    </subcellularLocation>
</comment>
<feature type="coiled-coil region" evidence="6">
    <location>
        <begin position="345"/>
        <end position="379"/>
    </location>
</feature>
<keyword evidence="4 8" id="KW-1133">Transmembrane helix</keyword>
<keyword evidence="12" id="KW-1185">Reference proteome</keyword>
<keyword evidence="3 8" id="KW-0812">Transmembrane</keyword>
<dbReference type="Pfam" id="PF13807">
    <property type="entry name" value="GNVR"/>
    <property type="match status" value="1"/>
</dbReference>
<dbReference type="PANTHER" id="PTHR32309">
    <property type="entry name" value="TYROSINE-PROTEIN KINASE"/>
    <property type="match status" value="1"/>
</dbReference>
<evidence type="ECO:0000256" key="5">
    <source>
        <dbReference type="ARBA" id="ARBA00023136"/>
    </source>
</evidence>
<dbReference type="Proteomes" id="UP000481252">
    <property type="component" value="Unassembled WGS sequence"/>
</dbReference>
<sequence length="864" mass="94059">MFDTENRDDRKRSLLAYAGDDRDARKAPRPGSLLSMANSEPEADPVERHRAARAQRESRREAPITAEAPSAQPAETSTEARSSWHIADLVPGWMSRMAQHRQHQLSSVSAEAASVDQDRRLATRRQDDDSVRGNEDQFAQRGDDGDDQQWKPLVDPMKVIGGVARSKLLIAATTILGALLGIAIALSTPKTYEAATELLIDPRDLKLVDRDLTQAGFSNEATLAIVENQVRVITSGTVLNKVVDRLNLESDPEFNGQGGGGPLSFVRSLLSRGSNGADDPGRRRSLAVGNLAKALSVERGGKTFVVVIDVKTQDGEKSALIANTMADVFLKTYGELQSDTAGRATDELTARLDELRSGVEAAERKVEAFKAENDLINAQGRLISDDEILKLNEQLSIARARTLELNAKAASTRGVNVDSVLGGVLPEEIASASMTELRSQYSTLKGEADRLAVKLGPRHPQRQAVEGQLAGARDQIAAELRRIVSSVQTELKRAVQLEQELSSRLAQLKVRSGSVSSELVTLRELEREATAKRAVYESFLLRARETGEQRDINTANMSVISVAYAPLQANGPSRSTITIASTILGFLAGIGLGGMRGAYESLRDTADDRRRRRNPRKRDAAPLDVPPGNREPAQHPYQPAPQAAPSPFAEPAFAREPAAPASAYSVAERAVSQPAPMPQQPSYPETDPRQNPAAGYPTYHAPQPVQAPVTYQQAAVPPFVQPTPQPQAYPQQPAPHVGHYGQPPVQPMTYAPQTTPYPQAPAQMYQPLHSQIQPQGYYPYPQQAPAFEQQMPVQPQPVAPPAYQPMMPGAFQPASAPQPHAPAGQQMPDPAAHQPPIEEIRASLRDFRQAVEELATSRARRRYF</sequence>
<evidence type="ECO:0000256" key="1">
    <source>
        <dbReference type="ARBA" id="ARBA00004651"/>
    </source>
</evidence>
<dbReference type="Pfam" id="PF02706">
    <property type="entry name" value="Wzz"/>
    <property type="match status" value="1"/>
</dbReference>
<evidence type="ECO:0000256" key="2">
    <source>
        <dbReference type="ARBA" id="ARBA00022475"/>
    </source>
</evidence>
<evidence type="ECO:0000256" key="4">
    <source>
        <dbReference type="ARBA" id="ARBA00022989"/>
    </source>
</evidence>
<protein>
    <submittedName>
        <fullName evidence="11">Succinoglycan biosynthesis protein exop</fullName>
    </submittedName>
</protein>
<name>A0A7C9R5G8_9HYPH</name>
<evidence type="ECO:0000256" key="3">
    <source>
        <dbReference type="ARBA" id="ARBA00022692"/>
    </source>
</evidence>
<feature type="compositionally biased region" description="Low complexity" evidence="7">
    <location>
        <begin position="812"/>
        <end position="828"/>
    </location>
</feature>
<keyword evidence="5 8" id="KW-0472">Membrane</keyword>
<feature type="compositionally biased region" description="Low complexity" evidence="7">
    <location>
        <begin position="645"/>
        <end position="665"/>
    </location>
</feature>
<gene>
    <name evidence="11" type="ORF">G6N74_04505</name>
</gene>
<keyword evidence="2" id="KW-1003">Cell membrane</keyword>